<evidence type="ECO:0000313" key="2">
    <source>
        <dbReference type="Proteomes" id="UP000542674"/>
    </source>
</evidence>
<protein>
    <submittedName>
        <fullName evidence="1">Uncharacterized protein</fullName>
    </submittedName>
</protein>
<gene>
    <name evidence="1" type="ORF">F4559_000036</name>
</gene>
<dbReference type="EMBL" id="JACHJS010000001">
    <property type="protein sequence ID" value="MBB4962677.1"/>
    <property type="molecule type" value="Genomic_DNA"/>
</dbReference>
<comment type="caution">
    <text evidence="1">The sequence shown here is derived from an EMBL/GenBank/DDBJ whole genome shotgun (WGS) entry which is preliminary data.</text>
</comment>
<organism evidence="1 2">
    <name type="scientific">Saccharothrix violaceirubra</name>
    <dbReference type="NCBI Taxonomy" id="413306"/>
    <lineage>
        <taxon>Bacteria</taxon>
        <taxon>Bacillati</taxon>
        <taxon>Actinomycetota</taxon>
        <taxon>Actinomycetes</taxon>
        <taxon>Pseudonocardiales</taxon>
        <taxon>Pseudonocardiaceae</taxon>
        <taxon>Saccharothrix</taxon>
    </lineage>
</organism>
<reference evidence="1 2" key="1">
    <citation type="submission" date="2020-08" db="EMBL/GenBank/DDBJ databases">
        <title>Sequencing the genomes of 1000 actinobacteria strains.</title>
        <authorList>
            <person name="Klenk H.-P."/>
        </authorList>
    </citation>
    <scope>NUCLEOTIDE SEQUENCE [LARGE SCALE GENOMIC DNA]</scope>
    <source>
        <strain evidence="1 2">DSM 45084</strain>
    </source>
</reference>
<accession>A0A7W7SX99</accession>
<name>A0A7W7SX99_9PSEU</name>
<sequence length="32" mass="3246">MLEVAALGLPDGEAESLADGTAMVARFRALVA</sequence>
<dbReference type="Proteomes" id="UP000542674">
    <property type="component" value="Unassembled WGS sequence"/>
</dbReference>
<evidence type="ECO:0000313" key="1">
    <source>
        <dbReference type="EMBL" id="MBB4962677.1"/>
    </source>
</evidence>
<keyword evidence="2" id="KW-1185">Reference proteome</keyword>
<proteinExistence type="predicted"/>
<dbReference type="AlphaFoldDB" id="A0A7W7SX99"/>